<dbReference type="AlphaFoldDB" id="A0A0K8J5X6"/>
<dbReference type="EMBL" id="LN879430">
    <property type="protein sequence ID" value="CUH92759.1"/>
    <property type="molecule type" value="Genomic_DNA"/>
</dbReference>
<reference evidence="3" key="1">
    <citation type="submission" date="2015-09" db="EMBL/GenBank/DDBJ databases">
        <authorList>
            <person name="Wibberg D."/>
        </authorList>
    </citation>
    <scope>NUCLEOTIDE SEQUENCE [LARGE SCALE GENOMIC DNA]</scope>
    <source>
        <strain evidence="3">SD1D</strain>
    </source>
</reference>
<organism evidence="2 3">
    <name type="scientific">Herbinix luporum</name>
    <dbReference type="NCBI Taxonomy" id="1679721"/>
    <lineage>
        <taxon>Bacteria</taxon>
        <taxon>Bacillati</taxon>
        <taxon>Bacillota</taxon>
        <taxon>Clostridia</taxon>
        <taxon>Lachnospirales</taxon>
        <taxon>Lachnospiraceae</taxon>
        <taxon>Herbinix</taxon>
    </lineage>
</organism>
<accession>A0A0K8J5X6</accession>
<dbReference type="KEGG" id="hsd:SD1D_1213"/>
<protein>
    <submittedName>
        <fullName evidence="2">Uncharacterized protein</fullName>
    </submittedName>
</protein>
<keyword evidence="1" id="KW-0175">Coiled coil</keyword>
<feature type="coiled-coil region" evidence="1">
    <location>
        <begin position="10"/>
        <end position="118"/>
    </location>
</feature>
<dbReference type="Proteomes" id="UP000196053">
    <property type="component" value="Chromosome I"/>
</dbReference>
<evidence type="ECO:0000313" key="3">
    <source>
        <dbReference type="Proteomes" id="UP000196053"/>
    </source>
</evidence>
<proteinExistence type="predicted"/>
<evidence type="ECO:0000256" key="1">
    <source>
        <dbReference type="SAM" id="Coils"/>
    </source>
</evidence>
<sequence>MRKTIFGYKISEVNKIIENLREENENLNATIVTLKLHNKNNGNYKNAKYILLEEDLKNYEKDIINFKIENKELKTQISILTNEIESLNKQNAKLKEQNENLHKENIILKEELAQLANSQVAVTYEGDLL</sequence>
<name>A0A0K8J5X6_9FIRM</name>
<dbReference type="RefSeq" id="WP_058258099.1">
    <property type="nucleotide sequence ID" value="NZ_DUPS01000067.1"/>
</dbReference>
<evidence type="ECO:0000313" key="2">
    <source>
        <dbReference type="EMBL" id="CUH92759.1"/>
    </source>
</evidence>
<keyword evidence="3" id="KW-1185">Reference proteome</keyword>
<gene>
    <name evidence="2" type="ORF">SD1D_1213</name>
</gene>